<keyword evidence="7 17" id="KW-0963">Cytoplasm</keyword>
<keyword evidence="17 18" id="KW-0131">Cell cycle</keyword>
<organism evidence="21 22">
    <name type="scientific">Clostridium manihotivorum</name>
    <dbReference type="NCBI Taxonomy" id="2320868"/>
    <lineage>
        <taxon>Bacteria</taxon>
        <taxon>Bacillati</taxon>
        <taxon>Bacillota</taxon>
        <taxon>Clostridia</taxon>
        <taxon>Eubacteriales</taxon>
        <taxon>Clostridiaceae</taxon>
        <taxon>Clostridium</taxon>
    </lineage>
</organism>
<dbReference type="PANTHER" id="PTHR43692:SF1">
    <property type="entry name" value="UDP-N-ACETYLMURAMOYLALANINE--D-GLUTAMATE LIGASE"/>
    <property type="match status" value="1"/>
</dbReference>
<dbReference type="UniPathway" id="UPA00219"/>
<keyword evidence="8 17" id="KW-0436">Ligase</keyword>
<feature type="domain" description="Mur ligase C-terminal" evidence="19">
    <location>
        <begin position="310"/>
        <end position="422"/>
    </location>
</feature>
<dbReference type="InterPro" id="IPR036565">
    <property type="entry name" value="Mur-like_cat_sf"/>
</dbReference>
<evidence type="ECO:0000313" key="22">
    <source>
        <dbReference type="Proteomes" id="UP000286268"/>
    </source>
</evidence>
<dbReference type="KEGG" id="cmah:C1I91_11895"/>
<evidence type="ECO:0000256" key="4">
    <source>
        <dbReference type="ARBA" id="ARBA00010416"/>
    </source>
</evidence>
<comment type="function">
    <text evidence="1 17 18">Cell wall formation. Catalyzes the addition of glutamate to the nucleotide precursor UDP-N-acetylmuramoyl-L-alanine (UMA).</text>
</comment>
<proteinExistence type="inferred from homology"/>
<dbReference type="InterPro" id="IPR013221">
    <property type="entry name" value="Mur_ligase_cen"/>
</dbReference>
<evidence type="ECO:0000256" key="6">
    <source>
        <dbReference type="ARBA" id="ARBA00015655"/>
    </source>
</evidence>
<keyword evidence="13 17" id="KW-0961">Cell wall biogenesis/degradation</keyword>
<evidence type="ECO:0000256" key="16">
    <source>
        <dbReference type="ARBA" id="ARBA00047632"/>
    </source>
</evidence>
<reference evidence="21 22" key="1">
    <citation type="submission" date="2018-01" db="EMBL/GenBank/DDBJ databases">
        <title>Genome Sequencing and Assembly of Anaerobacter polyendosporus strain CT4.</title>
        <authorList>
            <person name="Tachaapaikoon C."/>
            <person name="Sutheeworapong S."/>
            <person name="Jenjaroenpun P."/>
            <person name="Wongsurawat T."/>
            <person name="Nookeaw I."/>
            <person name="Cheawchanlertfa P."/>
            <person name="Kosugi A."/>
            <person name="Cheevadhanarak S."/>
            <person name="Ratanakhanokchai K."/>
        </authorList>
    </citation>
    <scope>NUCLEOTIDE SEQUENCE [LARGE SCALE GENOMIC DNA]</scope>
    <source>
        <strain evidence="21 22">CT4</strain>
    </source>
</reference>
<evidence type="ECO:0000259" key="20">
    <source>
        <dbReference type="Pfam" id="PF08245"/>
    </source>
</evidence>
<dbReference type="GO" id="GO:0051301">
    <property type="term" value="P:cell division"/>
    <property type="evidence" value="ECO:0007669"/>
    <property type="project" value="UniProtKB-KW"/>
</dbReference>
<evidence type="ECO:0000256" key="15">
    <source>
        <dbReference type="ARBA" id="ARBA00032324"/>
    </source>
</evidence>
<evidence type="ECO:0000256" key="11">
    <source>
        <dbReference type="ARBA" id="ARBA00022960"/>
    </source>
</evidence>
<dbReference type="Pfam" id="PF08245">
    <property type="entry name" value="Mur_ligase_M"/>
    <property type="match status" value="1"/>
</dbReference>
<dbReference type="HAMAP" id="MF_00639">
    <property type="entry name" value="MurD"/>
    <property type="match status" value="1"/>
</dbReference>
<evidence type="ECO:0000256" key="9">
    <source>
        <dbReference type="ARBA" id="ARBA00022741"/>
    </source>
</evidence>
<dbReference type="GO" id="GO:0008764">
    <property type="term" value="F:UDP-N-acetylmuramoylalanine-D-glutamate ligase activity"/>
    <property type="evidence" value="ECO:0007669"/>
    <property type="project" value="UniProtKB-UniRule"/>
</dbReference>
<dbReference type="Gene3D" id="3.90.190.20">
    <property type="entry name" value="Mur ligase, C-terminal domain"/>
    <property type="match status" value="1"/>
</dbReference>
<dbReference type="InterPro" id="IPR004101">
    <property type="entry name" value="Mur_ligase_C"/>
</dbReference>
<dbReference type="Proteomes" id="UP000286268">
    <property type="component" value="Chromosome"/>
</dbReference>
<dbReference type="OrthoDB" id="9809796at2"/>
<dbReference type="Gene3D" id="3.40.1190.10">
    <property type="entry name" value="Mur-like, catalytic domain"/>
    <property type="match status" value="1"/>
</dbReference>
<dbReference type="Gene3D" id="3.40.50.720">
    <property type="entry name" value="NAD(P)-binding Rossmann-like Domain"/>
    <property type="match status" value="1"/>
</dbReference>
<dbReference type="AlphaFoldDB" id="A0A410DT94"/>
<evidence type="ECO:0000313" key="21">
    <source>
        <dbReference type="EMBL" id="QAA32285.1"/>
    </source>
</evidence>
<dbReference type="EC" id="6.3.2.9" evidence="5 17"/>
<comment type="subcellular location">
    <subcellularLocation>
        <location evidence="2 17 18">Cytoplasm</location>
    </subcellularLocation>
</comment>
<comment type="similarity">
    <text evidence="4 17">Belongs to the MurCDEF family.</text>
</comment>
<dbReference type="GO" id="GO:0008360">
    <property type="term" value="P:regulation of cell shape"/>
    <property type="evidence" value="ECO:0007669"/>
    <property type="project" value="UniProtKB-KW"/>
</dbReference>
<evidence type="ECO:0000256" key="8">
    <source>
        <dbReference type="ARBA" id="ARBA00022598"/>
    </source>
</evidence>
<evidence type="ECO:0000259" key="19">
    <source>
        <dbReference type="Pfam" id="PF02875"/>
    </source>
</evidence>
<feature type="binding site" evidence="17">
    <location>
        <begin position="116"/>
        <end position="122"/>
    </location>
    <ligand>
        <name>ATP</name>
        <dbReference type="ChEBI" id="CHEBI:30616"/>
    </ligand>
</feature>
<dbReference type="SUPFAM" id="SSF51984">
    <property type="entry name" value="MurCD N-terminal domain"/>
    <property type="match status" value="1"/>
</dbReference>
<evidence type="ECO:0000256" key="13">
    <source>
        <dbReference type="ARBA" id="ARBA00023316"/>
    </source>
</evidence>
<dbReference type="PANTHER" id="PTHR43692">
    <property type="entry name" value="UDP-N-ACETYLMURAMOYLALANINE--D-GLUTAMATE LIGASE"/>
    <property type="match status" value="1"/>
</dbReference>
<dbReference type="GO" id="GO:0005524">
    <property type="term" value="F:ATP binding"/>
    <property type="evidence" value="ECO:0007669"/>
    <property type="project" value="UniProtKB-UniRule"/>
</dbReference>
<feature type="domain" description="Mur ligase central" evidence="20">
    <location>
        <begin position="114"/>
        <end position="287"/>
    </location>
</feature>
<evidence type="ECO:0000256" key="3">
    <source>
        <dbReference type="ARBA" id="ARBA00004752"/>
    </source>
</evidence>
<evidence type="ECO:0000256" key="5">
    <source>
        <dbReference type="ARBA" id="ARBA00012212"/>
    </source>
</evidence>
<keyword evidence="17 18" id="KW-0132">Cell division</keyword>
<evidence type="ECO:0000256" key="12">
    <source>
        <dbReference type="ARBA" id="ARBA00022984"/>
    </source>
</evidence>
<sequence length="448" mass="50141">MSTSKKVFVLGMARSGYEAAKLLVSKGYEVIINDANTEQNLEQVKELQSFGVKIILGSHPDDLFDNSFDMIIKNPGISNKHKYVEKALELNIPVINELELAFRYFPTGVKIVGVTGTNGKTTTTTLIYEILKKASLDVLLMGNIGYPVCSFVSQLKNNSIAVMEVSDHQLCNVVDFKTDISVLTNISEAHLDFHGSYDIYKSMKKRIFNHHTKSNISIINSDDKEVLSLTEDIDSTKKYFSFSSPNKLGCEVNDGYIYYNDQRIISIEEIKIKGRHNYENAMAAIAVSKELGVENDAIVNVLKTFEGVEHRIEYVKTINNIDFYNDSKATNIKSTQTALSSFTRPTIVLLGGLDRGQSFDGLKEYLTNVKLIVAFGEVKVRVDEFAKQCQIPCKVANSLHEATEIAYTLASDGYVVLLSPACAAWDQFKDFEVRGNLFKEYVNNLESK</sequence>
<dbReference type="NCBIfam" id="TIGR01087">
    <property type="entry name" value="murD"/>
    <property type="match status" value="1"/>
</dbReference>
<dbReference type="EMBL" id="CP025746">
    <property type="protein sequence ID" value="QAA32285.1"/>
    <property type="molecule type" value="Genomic_DNA"/>
</dbReference>
<name>A0A410DT94_9CLOT</name>
<dbReference type="RefSeq" id="WP_128213074.1">
    <property type="nucleotide sequence ID" value="NZ_CP025746.1"/>
</dbReference>
<evidence type="ECO:0000256" key="17">
    <source>
        <dbReference type="HAMAP-Rule" id="MF_00639"/>
    </source>
</evidence>
<dbReference type="Pfam" id="PF02875">
    <property type="entry name" value="Mur_ligase_C"/>
    <property type="match status" value="1"/>
</dbReference>
<dbReference type="Pfam" id="PF21799">
    <property type="entry name" value="MurD-like_N"/>
    <property type="match status" value="1"/>
</dbReference>
<dbReference type="InterPro" id="IPR036615">
    <property type="entry name" value="Mur_ligase_C_dom_sf"/>
</dbReference>
<keyword evidence="11 17" id="KW-0133">Cell shape</keyword>
<dbReference type="InterPro" id="IPR005762">
    <property type="entry name" value="MurD"/>
</dbReference>
<evidence type="ECO:0000256" key="2">
    <source>
        <dbReference type="ARBA" id="ARBA00004496"/>
    </source>
</evidence>
<accession>A0A410DT94</accession>
<dbReference type="GO" id="GO:0009252">
    <property type="term" value="P:peptidoglycan biosynthetic process"/>
    <property type="evidence" value="ECO:0007669"/>
    <property type="project" value="UniProtKB-UniRule"/>
</dbReference>
<gene>
    <name evidence="17" type="primary">murD</name>
    <name evidence="21" type="ORF">C1I91_11895</name>
</gene>
<comment type="pathway">
    <text evidence="3 17 18">Cell wall biogenesis; peptidoglycan biosynthesis.</text>
</comment>
<dbReference type="SUPFAM" id="SSF53244">
    <property type="entry name" value="MurD-like peptide ligases, peptide-binding domain"/>
    <property type="match status" value="1"/>
</dbReference>
<dbReference type="GO" id="GO:0071555">
    <property type="term" value="P:cell wall organization"/>
    <property type="evidence" value="ECO:0007669"/>
    <property type="project" value="UniProtKB-KW"/>
</dbReference>
<comment type="catalytic activity">
    <reaction evidence="16 17 18">
        <text>UDP-N-acetyl-alpha-D-muramoyl-L-alanine + D-glutamate + ATP = UDP-N-acetyl-alpha-D-muramoyl-L-alanyl-D-glutamate + ADP + phosphate + H(+)</text>
        <dbReference type="Rhea" id="RHEA:16429"/>
        <dbReference type="ChEBI" id="CHEBI:15378"/>
        <dbReference type="ChEBI" id="CHEBI:29986"/>
        <dbReference type="ChEBI" id="CHEBI:30616"/>
        <dbReference type="ChEBI" id="CHEBI:43474"/>
        <dbReference type="ChEBI" id="CHEBI:83898"/>
        <dbReference type="ChEBI" id="CHEBI:83900"/>
        <dbReference type="ChEBI" id="CHEBI:456216"/>
        <dbReference type="EC" id="6.3.2.9"/>
    </reaction>
</comment>
<evidence type="ECO:0000256" key="7">
    <source>
        <dbReference type="ARBA" id="ARBA00022490"/>
    </source>
</evidence>
<keyword evidence="9 17" id="KW-0547">Nucleotide-binding</keyword>
<keyword evidence="22" id="KW-1185">Reference proteome</keyword>
<evidence type="ECO:0000256" key="10">
    <source>
        <dbReference type="ARBA" id="ARBA00022840"/>
    </source>
</evidence>
<evidence type="ECO:0000256" key="14">
    <source>
        <dbReference type="ARBA" id="ARBA00030398"/>
    </source>
</evidence>
<dbReference type="SUPFAM" id="SSF53623">
    <property type="entry name" value="MurD-like peptide ligases, catalytic domain"/>
    <property type="match status" value="1"/>
</dbReference>
<protein>
    <recommendedName>
        <fullName evidence="6 17">UDP-N-acetylmuramoylalanine--D-glutamate ligase</fullName>
        <ecNumber evidence="5 17">6.3.2.9</ecNumber>
    </recommendedName>
    <alternativeName>
        <fullName evidence="15 17">D-glutamic acid-adding enzyme</fullName>
    </alternativeName>
    <alternativeName>
        <fullName evidence="14 17">UDP-N-acetylmuramoyl-L-alanyl-D-glutamate synthetase</fullName>
    </alternativeName>
</protein>
<keyword evidence="12 17" id="KW-0573">Peptidoglycan synthesis</keyword>
<keyword evidence="10 17" id="KW-0067">ATP-binding</keyword>
<dbReference type="GO" id="GO:0005737">
    <property type="term" value="C:cytoplasm"/>
    <property type="evidence" value="ECO:0007669"/>
    <property type="project" value="UniProtKB-SubCell"/>
</dbReference>
<evidence type="ECO:0000256" key="1">
    <source>
        <dbReference type="ARBA" id="ARBA00002734"/>
    </source>
</evidence>
<evidence type="ECO:0000256" key="18">
    <source>
        <dbReference type="RuleBase" id="RU003664"/>
    </source>
</evidence>